<evidence type="ECO:0000256" key="3">
    <source>
        <dbReference type="ARBA" id="ARBA00022989"/>
    </source>
</evidence>
<feature type="compositionally biased region" description="Acidic residues" evidence="6">
    <location>
        <begin position="94"/>
        <end position="111"/>
    </location>
</feature>
<keyword evidence="10" id="KW-1185">Reference proteome</keyword>
<dbReference type="Proteomes" id="UP000002640">
    <property type="component" value="Unassembled WGS sequence"/>
</dbReference>
<dbReference type="Pfam" id="PF07738">
    <property type="entry name" value="Sad1_UNC"/>
    <property type="match status" value="1"/>
</dbReference>
<sequence length="658" mass="73712">MADGNYSLRSRRSRRSASTSSEDSEDLEPFPRRSTRHYGDYTPEPVQRTLELRSGDLEDDDEEDEDSDFEELDDYRGTVYRSTTYRPPQVDAGDVNEPESVHEEEEEEDVDEHEHETSGPDVRRSELKRRAAGAAAYFKQPQNAGGLWQKITSSKVVKTTLKLLRRLWRFVLRNSFMAVNVLWLLAPLCCFVIAITVPQYLTTAIQYVDVLSSKVIGVRGTADAGLEKGAMRSLVQEIVDVKLVGMNEEIGVLRQTVQTQEREIEALKLLHDTLRHSHDEAQQKFSLAESDSAITVHIEKVVAKHTDELWEKFMDTTARLQQDVRIATKQQSVLSSVVKEQEEKMDSVENIVKKTVEATADAADDHARERDMQREFIAWRDSFERDLKSEMKSKVQDIEDRMSKVLQEEKQALSSSADALRGLDATDPGILRVIEVAVQAVEIKKTGRVDHAALANGASVIHSERDLLYQESSSPVQLLTQLFGLYNVGDDGRFTSPSFRHAPAPFLGQLLSSGEIPWWLSRHNGRPETALSETMEMGSCWGISGSSGRLSVKFAQQIVADAITIDHIPAQIASDFSSAPNEFRVLGISGHPLRETVEFVPFGNFSYASNGPASQTFKLTSPLSQRSAIDGITLEVLSNHGNPEYTCLYRFRVHGQPA</sequence>
<evidence type="ECO:0000259" key="8">
    <source>
        <dbReference type="PROSITE" id="PS51469"/>
    </source>
</evidence>
<dbReference type="OMA" id="HTEELWE"/>
<comment type="subcellular location">
    <subcellularLocation>
        <location evidence="1">Membrane</location>
    </subcellularLocation>
</comment>
<dbReference type="EMBL" id="JH159152">
    <property type="protein sequence ID" value="EGZ23925.1"/>
    <property type="molecule type" value="Genomic_DNA"/>
</dbReference>
<dbReference type="KEGG" id="psoj:PHYSODRAFT_481289"/>
<keyword evidence="3 7" id="KW-1133">Transmembrane helix</keyword>
<dbReference type="AlphaFoldDB" id="G4YZ67"/>
<dbReference type="GO" id="GO:0005635">
    <property type="term" value="C:nuclear envelope"/>
    <property type="evidence" value="ECO:0007669"/>
    <property type="project" value="TreeGrafter"/>
</dbReference>
<organism evidence="9 10">
    <name type="scientific">Phytophthora sojae (strain P6497)</name>
    <name type="common">Soybean stem and root rot agent</name>
    <name type="synonym">Phytophthora megasperma f. sp. glycines</name>
    <dbReference type="NCBI Taxonomy" id="1094619"/>
    <lineage>
        <taxon>Eukaryota</taxon>
        <taxon>Sar</taxon>
        <taxon>Stramenopiles</taxon>
        <taxon>Oomycota</taxon>
        <taxon>Peronosporomycetes</taxon>
        <taxon>Peronosporales</taxon>
        <taxon>Peronosporaceae</taxon>
        <taxon>Phytophthora</taxon>
    </lineage>
</organism>
<dbReference type="InterPro" id="IPR045119">
    <property type="entry name" value="SUN1-5"/>
</dbReference>
<evidence type="ECO:0000313" key="9">
    <source>
        <dbReference type="EMBL" id="EGZ23925.1"/>
    </source>
</evidence>
<feature type="compositionally biased region" description="Basic and acidic residues" evidence="6">
    <location>
        <begin position="112"/>
        <end position="126"/>
    </location>
</feature>
<dbReference type="STRING" id="1094619.G4YZ67"/>
<dbReference type="GO" id="GO:0043495">
    <property type="term" value="F:protein-membrane adaptor activity"/>
    <property type="evidence" value="ECO:0007669"/>
    <property type="project" value="TreeGrafter"/>
</dbReference>
<dbReference type="GeneID" id="20655350"/>
<feature type="coiled-coil region" evidence="5">
    <location>
        <begin position="250"/>
        <end position="284"/>
    </location>
</feature>
<dbReference type="PANTHER" id="PTHR12911">
    <property type="entry name" value="SAD1/UNC-84-LIKE PROTEIN-RELATED"/>
    <property type="match status" value="1"/>
</dbReference>
<dbReference type="PANTHER" id="PTHR12911:SF8">
    <property type="entry name" value="KLAROID PROTEIN-RELATED"/>
    <property type="match status" value="1"/>
</dbReference>
<evidence type="ECO:0000256" key="5">
    <source>
        <dbReference type="SAM" id="Coils"/>
    </source>
</evidence>
<dbReference type="InterPro" id="IPR012919">
    <property type="entry name" value="SUN_dom"/>
</dbReference>
<protein>
    <recommendedName>
        <fullName evidence="8">SUN domain-containing protein</fullName>
    </recommendedName>
</protein>
<name>G4YZ67_PHYSP</name>
<feature type="transmembrane region" description="Helical" evidence="7">
    <location>
        <begin position="175"/>
        <end position="197"/>
    </location>
</feature>
<proteinExistence type="predicted"/>
<feature type="domain" description="SUN" evidence="8">
    <location>
        <begin position="487"/>
        <end position="658"/>
    </location>
</feature>
<keyword evidence="4 7" id="KW-0472">Membrane</keyword>
<dbReference type="PROSITE" id="PS51469">
    <property type="entry name" value="SUN"/>
    <property type="match status" value="1"/>
</dbReference>
<keyword evidence="2 7" id="KW-0812">Transmembrane</keyword>
<evidence type="ECO:0000256" key="7">
    <source>
        <dbReference type="SAM" id="Phobius"/>
    </source>
</evidence>
<gene>
    <name evidence="9" type="ORF">PHYSODRAFT_481289</name>
</gene>
<evidence type="ECO:0000256" key="1">
    <source>
        <dbReference type="ARBA" id="ARBA00004370"/>
    </source>
</evidence>
<evidence type="ECO:0000313" key="10">
    <source>
        <dbReference type="Proteomes" id="UP000002640"/>
    </source>
</evidence>
<keyword evidence="5" id="KW-0175">Coiled coil</keyword>
<evidence type="ECO:0000256" key="6">
    <source>
        <dbReference type="SAM" id="MobiDB-lite"/>
    </source>
</evidence>
<reference evidence="9 10" key="1">
    <citation type="journal article" date="2006" name="Science">
        <title>Phytophthora genome sequences uncover evolutionary origins and mechanisms of pathogenesis.</title>
        <authorList>
            <person name="Tyler B.M."/>
            <person name="Tripathy S."/>
            <person name="Zhang X."/>
            <person name="Dehal P."/>
            <person name="Jiang R.H."/>
            <person name="Aerts A."/>
            <person name="Arredondo F.D."/>
            <person name="Baxter L."/>
            <person name="Bensasson D."/>
            <person name="Beynon J.L."/>
            <person name="Chapman J."/>
            <person name="Damasceno C.M."/>
            <person name="Dorrance A.E."/>
            <person name="Dou D."/>
            <person name="Dickerman A.W."/>
            <person name="Dubchak I.L."/>
            <person name="Garbelotto M."/>
            <person name="Gijzen M."/>
            <person name="Gordon S.G."/>
            <person name="Govers F."/>
            <person name="Grunwald N.J."/>
            <person name="Huang W."/>
            <person name="Ivors K.L."/>
            <person name="Jones R.W."/>
            <person name="Kamoun S."/>
            <person name="Krampis K."/>
            <person name="Lamour K.H."/>
            <person name="Lee M.K."/>
            <person name="McDonald W.H."/>
            <person name="Medina M."/>
            <person name="Meijer H.J."/>
            <person name="Nordberg E.K."/>
            <person name="Maclean D.J."/>
            <person name="Ospina-Giraldo M.D."/>
            <person name="Morris P.F."/>
            <person name="Phuntumart V."/>
            <person name="Putnam N.H."/>
            <person name="Rash S."/>
            <person name="Rose J.K."/>
            <person name="Sakihama Y."/>
            <person name="Salamov A.A."/>
            <person name="Savidor A."/>
            <person name="Scheuring C.F."/>
            <person name="Smith B.M."/>
            <person name="Sobral B.W."/>
            <person name="Terry A."/>
            <person name="Torto-Alalibo T.A."/>
            <person name="Win J."/>
            <person name="Xu Z."/>
            <person name="Zhang H."/>
            <person name="Grigoriev I.V."/>
            <person name="Rokhsar D.S."/>
            <person name="Boore J.L."/>
        </authorList>
    </citation>
    <scope>NUCLEOTIDE SEQUENCE [LARGE SCALE GENOMIC DNA]</scope>
    <source>
        <strain evidence="9 10">P6497</strain>
    </source>
</reference>
<dbReference type="InParanoid" id="G4YZ67"/>
<dbReference type="RefSeq" id="XP_009519213.1">
    <property type="nucleotide sequence ID" value="XM_009520918.1"/>
</dbReference>
<evidence type="ECO:0000256" key="4">
    <source>
        <dbReference type="ARBA" id="ARBA00023136"/>
    </source>
</evidence>
<feature type="region of interest" description="Disordered" evidence="6">
    <location>
        <begin position="1"/>
        <end position="126"/>
    </location>
</feature>
<dbReference type="Gene3D" id="2.60.120.260">
    <property type="entry name" value="Galactose-binding domain-like"/>
    <property type="match status" value="1"/>
</dbReference>
<dbReference type="GO" id="GO:0016020">
    <property type="term" value="C:membrane"/>
    <property type="evidence" value="ECO:0007669"/>
    <property type="project" value="UniProtKB-SubCell"/>
</dbReference>
<accession>G4YZ67</accession>
<feature type="compositionally biased region" description="Acidic residues" evidence="6">
    <location>
        <begin position="57"/>
        <end position="73"/>
    </location>
</feature>
<evidence type="ECO:0000256" key="2">
    <source>
        <dbReference type="ARBA" id="ARBA00022692"/>
    </source>
</evidence>
<dbReference type="SMR" id="G4YZ67"/>